<evidence type="ECO:0000256" key="1">
    <source>
        <dbReference type="PROSITE-ProRule" id="PRU00175"/>
    </source>
</evidence>
<dbReference type="InterPro" id="IPR001841">
    <property type="entry name" value="Znf_RING"/>
</dbReference>
<evidence type="ECO:0000259" key="4">
    <source>
        <dbReference type="PROSITE" id="PS50234"/>
    </source>
</evidence>
<organism evidence="5 6">
    <name type="scientific">Penicillium desertorum</name>
    <dbReference type="NCBI Taxonomy" id="1303715"/>
    <lineage>
        <taxon>Eukaryota</taxon>
        <taxon>Fungi</taxon>
        <taxon>Dikarya</taxon>
        <taxon>Ascomycota</taxon>
        <taxon>Pezizomycotina</taxon>
        <taxon>Eurotiomycetes</taxon>
        <taxon>Eurotiomycetidae</taxon>
        <taxon>Eurotiales</taxon>
        <taxon>Aspergillaceae</taxon>
        <taxon>Penicillium</taxon>
    </lineage>
</organism>
<feature type="compositionally biased region" description="Basic and acidic residues" evidence="2">
    <location>
        <begin position="784"/>
        <end position="795"/>
    </location>
</feature>
<dbReference type="Pfam" id="PF15411">
    <property type="entry name" value="PH_10"/>
    <property type="match status" value="1"/>
</dbReference>
<dbReference type="FunFam" id="3.40.50.410:FF:000014">
    <property type="entry name" value="von Willebrand and RING finger domain protein"/>
    <property type="match status" value="1"/>
</dbReference>
<dbReference type="EMBL" id="JAPWDO010000003">
    <property type="protein sequence ID" value="KAJ5478622.1"/>
    <property type="molecule type" value="Genomic_DNA"/>
</dbReference>
<dbReference type="PANTHER" id="PTHR10579:SF43">
    <property type="entry name" value="ZINC FINGER (C3HC4-TYPE RING FINGER) FAMILY PROTEIN"/>
    <property type="match status" value="1"/>
</dbReference>
<dbReference type="InterPro" id="IPR013083">
    <property type="entry name" value="Znf_RING/FYVE/PHD"/>
</dbReference>
<feature type="compositionally biased region" description="Basic and acidic residues" evidence="2">
    <location>
        <begin position="266"/>
        <end position="275"/>
    </location>
</feature>
<protein>
    <recommendedName>
        <fullName evidence="7">von Willebrand and RING finger domain protein</fullName>
    </recommendedName>
</protein>
<feature type="domain" description="RING-type" evidence="3">
    <location>
        <begin position="19"/>
        <end position="65"/>
    </location>
</feature>
<feature type="compositionally biased region" description="Basic and acidic residues" evidence="2">
    <location>
        <begin position="159"/>
        <end position="173"/>
    </location>
</feature>
<dbReference type="InterPro" id="IPR051266">
    <property type="entry name" value="CLCR"/>
</dbReference>
<proteinExistence type="predicted"/>
<name>A0A9W9WY45_9EURO</name>
<feature type="region of interest" description="Disordered" evidence="2">
    <location>
        <begin position="266"/>
        <end position="297"/>
    </location>
</feature>
<dbReference type="Gene3D" id="3.40.50.410">
    <property type="entry name" value="von Willebrand factor, type A domain"/>
    <property type="match status" value="1"/>
</dbReference>
<dbReference type="SUPFAM" id="SSF57850">
    <property type="entry name" value="RING/U-box"/>
    <property type="match status" value="1"/>
</dbReference>
<keyword evidence="1" id="KW-0479">Metal-binding</keyword>
<dbReference type="GO" id="GO:0008270">
    <property type="term" value="F:zinc ion binding"/>
    <property type="evidence" value="ECO:0007669"/>
    <property type="project" value="UniProtKB-KW"/>
</dbReference>
<dbReference type="PANTHER" id="PTHR10579">
    <property type="entry name" value="CALCIUM-ACTIVATED CHLORIDE CHANNEL REGULATOR"/>
    <property type="match status" value="1"/>
</dbReference>
<evidence type="ECO:0000313" key="5">
    <source>
        <dbReference type="EMBL" id="KAJ5478622.1"/>
    </source>
</evidence>
<accession>A0A9W9WY45</accession>
<keyword evidence="1" id="KW-0862">Zinc</keyword>
<comment type="caution">
    <text evidence="5">The sequence shown here is derived from an EMBL/GenBank/DDBJ whole genome shotgun (WGS) entry which is preliminary data.</text>
</comment>
<sequence>MEVDRTHTRRERTFVGSECAVCEEPLEHTLRGERVLQLSCAHVSHEACFYEFLRECDGQYCPTCNAPLALDTSRGGNVLDIEKISNIVRSVTSNDTATVRSGLTTPTPWEPSSRRAPSESGSRYTSGTREPPYTRDASYNPSAKEPPYNPSRDSSYNRLDSRDTSSQRERAERLTVGSNPRQPHSRNGSAAGSSGEYNEGHHASGRRHDYDVQAMESDLSPRPKVAKNPIPAPIVTVRSEFPTMNRSRQQQTLTCLITVEVPDANWRPDLDDLRHTPSGQSQPDEAYAGRLGGGQDARSIQYEPTENMEEVAEELRNRVDNWHGLEFQRFGKLRLHGHMRVGKDRDSWQELECYLFGEMLICVKEKKSGDSQFDATGRRKPVRCSLKGSILIKKHLKSIEVSPDEPILSLNLSVTELPCFYLRFQNRNQLEIWRRSLIDLHPEAISRHNDYDYDNSGAEEDDYRGSRGIQRQASINSSYGAGKSINTAITDYTNPDYASPDAEFPAINTVHIPLDLVVVIPVSSSMQGLKITLLRDALKFLVQNLGPRDRMGLVTFGSSGGGVPLVGMTTKSWAGWPKILESIRPVGQKSLRADVVEGANVAMDLLMQRKFNNPVSTILLISDSSISDPESVDFVVSRAEAAKVTIHSFGLGLTHKPDTMIELSTRTKGSYSYVKDWMMLRECVAGCLGALQTTSHQNVKLKLRLPEGSPAKFVKISGALHTTKRATGKDAEAALGDLRFGDKRDVLVQLVIQPDSATQDNMPQDPWESLVSGLEALGGGSDGDEGRVLSVEERSSTPPIPPHPSIVQRRMELLTSDMLTRALTLVSRGQHDRAMHLLNETRSILKGLGKGGLPPLPPGASKSDNDADSRGDTPVSASSPRSSTFGGTHSSASDTNTITPASAVDAQTMIALNADLESSLEWINHPAVFGRDSRKAVLQSIGVISSQRAYTFRTPSEAHWAQRVSGVRRLTERSQDWRETGDDALTEE</sequence>
<evidence type="ECO:0000259" key="3">
    <source>
        <dbReference type="PROSITE" id="PS50089"/>
    </source>
</evidence>
<dbReference type="SUPFAM" id="SSF50729">
    <property type="entry name" value="PH domain-like"/>
    <property type="match status" value="1"/>
</dbReference>
<keyword evidence="6" id="KW-1185">Reference proteome</keyword>
<dbReference type="Gene3D" id="3.30.40.10">
    <property type="entry name" value="Zinc/RING finger domain, C3HC4 (zinc finger)"/>
    <property type="match status" value="1"/>
</dbReference>
<dbReference type="SUPFAM" id="SSF53300">
    <property type="entry name" value="vWA-like"/>
    <property type="match status" value="1"/>
</dbReference>
<feature type="domain" description="VWFA" evidence="4">
    <location>
        <begin position="515"/>
        <end position="688"/>
    </location>
</feature>
<dbReference type="InterPro" id="IPR001849">
    <property type="entry name" value="PH_domain"/>
</dbReference>
<dbReference type="OrthoDB" id="299997at2759"/>
<dbReference type="Proteomes" id="UP001147760">
    <property type="component" value="Unassembled WGS sequence"/>
</dbReference>
<evidence type="ECO:0008006" key="7">
    <source>
        <dbReference type="Google" id="ProtNLM"/>
    </source>
</evidence>
<dbReference type="InterPro" id="IPR002035">
    <property type="entry name" value="VWF_A"/>
</dbReference>
<evidence type="ECO:0000256" key="2">
    <source>
        <dbReference type="SAM" id="MobiDB-lite"/>
    </source>
</evidence>
<reference evidence="5" key="1">
    <citation type="submission" date="2022-12" db="EMBL/GenBank/DDBJ databases">
        <authorList>
            <person name="Petersen C."/>
        </authorList>
    </citation>
    <scope>NUCLEOTIDE SEQUENCE</scope>
    <source>
        <strain evidence="5">IBT 17660</strain>
    </source>
</reference>
<feature type="region of interest" description="Disordered" evidence="2">
    <location>
        <begin position="848"/>
        <end position="897"/>
    </location>
</feature>
<reference evidence="5" key="2">
    <citation type="journal article" date="2023" name="IMA Fungus">
        <title>Comparative genomic study of the Penicillium genus elucidates a diverse pangenome and 15 lateral gene transfer events.</title>
        <authorList>
            <person name="Petersen C."/>
            <person name="Sorensen T."/>
            <person name="Nielsen M.R."/>
            <person name="Sondergaard T.E."/>
            <person name="Sorensen J.L."/>
            <person name="Fitzpatrick D.A."/>
            <person name="Frisvad J.C."/>
            <person name="Nielsen K.L."/>
        </authorList>
    </citation>
    <scope>NUCLEOTIDE SEQUENCE</scope>
    <source>
        <strain evidence="5">IBT 17660</strain>
    </source>
</reference>
<dbReference type="Gene3D" id="2.30.29.30">
    <property type="entry name" value="Pleckstrin-homology domain (PH domain)/Phosphotyrosine-binding domain (PTB)"/>
    <property type="match status" value="1"/>
</dbReference>
<dbReference type="PROSITE" id="PS50234">
    <property type="entry name" value="VWFA"/>
    <property type="match status" value="1"/>
</dbReference>
<gene>
    <name evidence="5" type="ORF">N7530_004131</name>
</gene>
<feature type="region of interest" description="Disordered" evidence="2">
    <location>
        <begin position="774"/>
        <end position="806"/>
    </location>
</feature>
<dbReference type="Pfam" id="PF00092">
    <property type="entry name" value="VWA"/>
    <property type="match status" value="1"/>
</dbReference>
<keyword evidence="1" id="KW-0863">Zinc-finger</keyword>
<dbReference type="SMART" id="SM00327">
    <property type="entry name" value="VWA"/>
    <property type="match status" value="1"/>
</dbReference>
<feature type="region of interest" description="Disordered" evidence="2">
    <location>
        <begin position="98"/>
        <end position="204"/>
    </location>
</feature>
<dbReference type="AlphaFoldDB" id="A0A9W9WY45"/>
<dbReference type="PROSITE" id="PS50089">
    <property type="entry name" value="ZF_RING_2"/>
    <property type="match status" value="1"/>
</dbReference>
<evidence type="ECO:0000313" key="6">
    <source>
        <dbReference type="Proteomes" id="UP001147760"/>
    </source>
</evidence>
<dbReference type="InterPro" id="IPR011993">
    <property type="entry name" value="PH-like_dom_sf"/>
</dbReference>
<feature type="compositionally biased region" description="Polar residues" evidence="2">
    <location>
        <begin position="98"/>
        <end position="107"/>
    </location>
</feature>
<dbReference type="InterPro" id="IPR036465">
    <property type="entry name" value="vWFA_dom_sf"/>
</dbReference>
<feature type="compositionally biased region" description="Polar residues" evidence="2">
    <location>
        <begin position="176"/>
        <end position="196"/>
    </location>
</feature>
<feature type="compositionally biased region" description="Polar residues" evidence="2">
    <location>
        <begin position="119"/>
        <end position="128"/>
    </location>
</feature>
<feature type="compositionally biased region" description="Polar residues" evidence="2">
    <location>
        <begin position="875"/>
        <end position="897"/>
    </location>
</feature>
<dbReference type="SMART" id="SM00233">
    <property type="entry name" value="PH"/>
    <property type="match status" value="1"/>
</dbReference>